<evidence type="ECO:0000256" key="5">
    <source>
        <dbReference type="ARBA" id="ARBA00022989"/>
    </source>
</evidence>
<dbReference type="SUPFAM" id="SSF161098">
    <property type="entry name" value="MetI-like"/>
    <property type="match status" value="1"/>
</dbReference>
<evidence type="ECO:0000259" key="8">
    <source>
        <dbReference type="PROSITE" id="PS50928"/>
    </source>
</evidence>
<comment type="subcellular location">
    <subcellularLocation>
        <location evidence="1 7">Cell membrane</location>
        <topology evidence="1 7">Multi-pass membrane protein</topology>
    </subcellularLocation>
</comment>
<comment type="caution">
    <text evidence="9">The sequence shown here is derived from an EMBL/GenBank/DDBJ whole genome shotgun (WGS) entry which is preliminary data.</text>
</comment>
<keyword evidence="3" id="KW-1003">Cell membrane</keyword>
<reference evidence="9 10" key="1">
    <citation type="submission" date="2021-03" db="EMBL/GenBank/DDBJ databases">
        <title>Antimicrobial resistance genes in bacteria isolated from Japanese honey, and their potential for conferring macrolide and lincosamide resistance in the American foulbrood pathogen Paenibacillus larvae.</title>
        <authorList>
            <person name="Okamoto M."/>
            <person name="Kumagai M."/>
            <person name="Kanamori H."/>
            <person name="Takamatsu D."/>
        </authorList>
    </citation>
    <scope>NUCLEOTIDE SEQUENCE [LARGE SCALE GENOMIC DNA]</scope>
    <source>
        <strain evidence="9 10">J34TS1</strain>
    </source>
</reference>
<keyword evidence="10" id="KW-1185">Reference proteome</keyword>
<keyword evidence="4 7" id="KW-0812">Transmembrane</keyword>
<accession>A0A919YKP5</accession>
<feature type="transmembrane region" description="Helical" evidence="7">
    <location>
        <begin position="152"/>
        <end position="178"/>
    </location>
</feature>
<dbReference type="Pfam" id="PF00528">
    <property type="entry name" value="BPD_transp_1"/>
    <property type="match status" value="1"/>
</dbReference>
<feature type="transmembrane region" description="Helical" evidence="7">
    <location>
        <begin position="38"/>
        <end position="58"/>
    </location>
</feature>
<dbReference type="GO" id="GO:0055085">
    <property type="term" value="P:transmembrane transport"/>
    <property type="evidence" value="ECO:0007669"/>
    <property type="project" value="InterPro"/>
</dbReference>
<feature type="transmembrane region" description="Helical" evidence="7">
    <location>
        <begin position="126"/>
        <end position="145"/>
    </location>
</feature>
<dbReference type="Gene3D" id="1.10.3720.10">
    <property type="entry name" value="MetI-like"/>
    <property type="match status" value="1"/>
</dbReference>
<feature type="domain" description="ABC transmembrane type-1" evidence="8">
    <location>
        <begin position="97"/>
        <end position="279"/>
    </location>
</feature>
<evidence type="ECO:0000313" key="10">
    <source>
        <dbReference type="Proteomes" id="UP000682811"/>
    </source>
</evidence>
<keyword evidence="6 7" id="KW-0472">Membrane</keyword>
<dbReference type="InterPro" id="IPR000515">
    <property type="entry name" value="MetI-like"/>
</dbReference>
<dbReference type="GO" id="GO:0005886">
    <property type="term" value="C:plasma membrane"/>
    <property type="evidence" value="ECO:0007669"/>
    <property type="project" value="UniProtKB-SubCell"/>
</dbReference>
<evidence type="ECO:0000256" key="2">
    <source>
        <dbReference type="ARBA" id="ARBA00022448"/>
    </source>
</evidence>
<dbReference type="CDD" id="cd06261">
    <property type="entry name" value="TM_PBP2"/>
    <property type="match status" value="1"/>
</dbReference>
<evidence type="ECO:0000256" key="6">
    <source>
        <dbReference type="ARBA" id="ARBA00023136"/>
    </source>
</evidence>
<dbReference type="InterPro" id="IPR035906">
    <property type="entry name" value="MetI-like_sf"/>
</dbReference>
<evidence type="ECO:0000256" key="1">
    <source>
        <dbReference type="ARBA" id="ARBA00004651"/>
    </source>
</evidence>
<evidence type="ECO:0000256" key="3">
    <source>
        <dbReference type="ARBA" id="ARBA00022475"/>
    </source>
</evidence>
<dbReference type="EMBL" id="BORT01000048">
    <property type="protein sequence ID" value="GIO51293.1"/>
    <property type="molecule type" value="Genomic_DNA"/>
</dbReference>
<dbReference type="PANTHER" id="PTHR30043">
    <property type="entry name" value="PHOSPHONATES TRANSPORT SYSTEM PERMEASE PROTEIN"/>
    <property type="match status" value="1"/>
</dbReference>
<feature type="transmembrane region" description="Helical" evidence="7">
    <location>
        <begin position="93"/>
        <end position="120"/>
    </location>
</feature>
<proteinExistence type="inferred from homology"/>
<name>A0A919YKP5_9BACL</name>
<feature type="transmembrane region" description="Helical" evidence="7">
    <location>
        <begin position="263"/>
        <end position="282"/>
    </location>
</feature>
<sequence>MRMSAGAADKNATAELLRPWERTGMSVPPKKPFNKAVFTIRLTLLALGLLTVFAFLTFDYKGVQVFQGVYATLLNLKTMFLQPRLHHFTLMDALFEVLITLGLAFLATLFGAVIALFLSLFSARNLSSPVAVAVIKGGVAFVRAVPTVMWVLIFAVAAGLGSVAAVIGMTFHSIGYLIKAYSEAFEEIDKGTIEALKSSGANWWQIVFQAVIPSSMSYLMSWTLLRFEINFSVAVAMGAAAGAGGIGYDMFMASSFYFDLKEIGAITYFILGFAILLEVAAGRAKRRLKAGK</sequence>
<keyword evidence="2 7" id="KW-0813">Transport</keyword>
<gene>
    <name evidence="9" type="ORF">J34TS1_60580</name>
</gene>
<feature type="transmembrane region" description="Helical" evidence="7">
    <location>
        <begin position="231"/>
        <end position="251"/>
    </location>
</feature>
<evidence type="ECO:0000313" key="9">
    <source>
        <dbReference type="EMBL" id="GIO51293.1"/>
    </source>
</evidence>
<dbReference type="AlphaFoldDB" id="A0A919YKP5"/>
<keyword evidence="5 7" id="KW-1133">Transmembrane helix</keyword>
<dbReference type="Proteomes" id="UP000682811">
    <property type="component" value="Unassembled WGS sequence"/>
</dbReference>
<evidence type="ECO:0000256" key="4">
    <source>
        <dbReference type="ARBA" id="ARBA00022692"/>
    </source>
</evidence>
<dbReference type="PROSITE" id="PS50928">
    <property type="entry name" value="ABC_TM1"/>
    <property type="match status" value="1"/>
</dbReference>
<organism evidence="9 10">
    <name type="scientific">Paenibacillus azoreducens</name>
    <dbReference type="NCBI Taxonomy" id="116718"/>
    <lineage>
        <taxon>Bacteria</taxon>
        <taxon>Bacillati</taxon>
        <taxon>Bacillota</taxon>
        <taxon>Bacilli</taxon>
        <taxon>Bacillales</taxon>
        <taxon>Paenibacillaceae</taxon>
        <taxon>Paenibacillus</taxon>
    </lineage>
</organism>
<dbReference type="PANTHER" id="PTHR30043:SF1">
    <property type="entry name" value="ABC TRANSPORT SYSTEM PERMEASE PROTEIN P69"/>
    <property type="match status" value="1"/>
</dbReference>
<protein>
    <submittedName>
        <fullName evidence="9">Phosphonate ABC transporter permease</fullName>
    </submittedName>
</protein>
<comment type="similarity">
    <text evidence="7">Belongs to the binding-protein-dependent transport system permease family.</text>
</comment>
<evidence type="ECO:0000256" key="7">
    <source>
        <dbReference type="RuleBase" id="RU363032"/>
    </source>
</evidence>